<protein>
    <submittedName>
        <fullName evidence="1">Uncharacterized protein</fullName>
    </submittedName>
</protein>
<proteinExistence type="predicted"/>
<dbReference type="Proteomes" id="UP001198163">
    <property type="component" value="Unassembled WGS sequence"/>
</dbReference>
<organism evidence="1 2">
    <name type="scientific">Teretinema zuelzerae</name>
    <dbReference type="NCBI Taxonomy" id="156"/>
    <lineage>
        <taxon>Bacteria</taxon>
        <taxon>Pseudomonadati</taxon>
        <taxon>Spirochaetota</taxon>
        <taxon>Spirochaetia</taxon>
        <taxon>Spirochaetales</taxon>
        <taxon>Treponemataceae</taxon>
        <taxon>Teretinema</taxon>
    </lineage>
</organism>
<reference evidence="1" key="1">
    <citation type="submission" date="2021-08" db="EMBL/GenBank/DDBJ databases">
        <title>Comparative analyses of Brucepasteria parasyntrophica and Teretinema zuelzerae.</title>
        <authorList>
            <person name="Song Y."/>
            <person name="Brune A."/>
        </authorList>
    </citation>
    <scope>NUCLEOTIDE SEQUENCE</scope>
    <source>
        <strain evidence="1">DSM 1903</strain>
    </source>
</reference>
<comment type="caution">
    <text evidence="1">The sequence shown here is derived from an EMBL/GenBank/DDBJ whole genome shotgun (WGS) entry which is preliminary data.</text>
</comment>
<sequence>MKQLLQKIKIAGAAALTCLIAILLFVLSGTVRARSRITDTKTDQGEQAHDKLATKAETKRVEAEDAIRGRSARSVAEQYEGVSDTIDAGRSRFASRVKTRVIAAGGRRVDEQHPE</sequence>
<keyword evidence="2" id="KW-1185">Reference proteome</keyword>
<gene>
    <name evidence="1" type="ORF">K7J14_02530</name>
</gene>
<evidence type="ECO:0000313" key="2">
    <source>
        <dbReference type="Proteomes" id="UP001198163"/>
    </source>
</evidence>
<dbReference type="AlphaFoldDB" id="A0AAE3EFC1"/>
<accession>A0AAE3EFC1</accession>
<dbReference type="RefSeq" id="WP_230752695.1">
    <property type="nucleotide sequence ID" value="NZ_JAINWA010000001.1"/>
</dbReference>
<dbReference type="EMBL" id="JAINWA010000001">
    <property type="protein sequence ID" value="MCD1653574.1"/>
    <property type="molecule type" value="Genomic_DNA"/>
</dbReference>
<name>A0AAE3EFC1_9SPIR</name>
<evidence type="ECO:0000313" key="1">
    <source>
        <dbReference type="EMBL" id="MCD1653574.1"/>
    </source>
</evidence>